<dbReference type="EMBL" id="ML122319">
    <property type="protein sequence ID" value="RPD53559.1"/>
    <property type="molecule type" value="Genomic_DNA"/>
</dbReference>
<evidence type="ECO:0000256" key="1">
    <source>
        <dbReference type="SAM" id="MobiDB-lite"/>
    </source>
</evidence>
<organism evidence="2 3">
    <name type="scientific">Lentinus tigrinus ALCF2SS1-6</name>
    <dbReference type="NCBI Taxonomy" id="1328759"/>
    <lineage>
        <taxon>Eukaryota</taxon>
        <taxon>Fungi</taxon>
        <taxon>Dikarya</taxon>
        <taxon>Basidiomycota</taxon>
        <taxon>Agaricomycotina</taxon>
        <taxon>Agaricomycetes</taxon>
        <taxon>Polyporales</taxon>
        <taxon>Polyporaceae</taxon>
        <taxon>Lentinus</taxon>
    </lineage>
</organism>
<proteinExistence type="predicted"/>
<sequence>MSGPGFVVEMMMQASVSVLSILSWSNICSLAWPGTRRIPAVAAALVRTQVELENLRRDGSGERTSIPPRPGWVRAKAT</sequence>
<accession>A0A5C2RRN9</accession>
<feature type="region of interest" description="Disordered" evidence="1">
    <location>
        <begin position="56"/>
        <end position="78"/>
    </location>
</feature>
<name>A0A5C2RRN9_9APHY</name>
<gene>
    <name evidence="2" type="ORF">L227DRAFT_395250</name>
</gene>
<evidence type="ECO:0000313" key="2">
    <source>
        <dbReference type="EMBL" id="RPD53559.1"/>
    </source>
</evidence>
<protein>
    <submittedName>
        <fullName evidence="2">Uncharacterized protein</fullName>
    </submittedName>
</protein>
<evidence type="ECO:0000313" key="3">
    <source>
        <dbReference type="Proteomes" id="UP000313359"/>
    </source>
</evidence>
<dbReference type="AlphaFoldDB" id="A0A5C2RRN9"/>
<reference evidence="2" key="1">
    <citation type="journal article" date="2018" name="Genome Biol. Evol.">
        <title>Genomics and development of Lentinus tigrinus, a white-rot wood-decaying mushroom with dimorphic fruiting bodies.</title>
        <authorList>
            <person name="Wu B."/>
            <person name="Xu Z."/>
            <person name="Knudson A."/>
            <person name="Carlson A."/>
            <person name="Chen N."/>
            <person name="Kovaka S."/>
            <person name="LaButti K."/>
            <person name="Lipzen A."/>
            <person name="Pennachio C."/>
            <person name="Riley R."/>
            <person name="Schakwitz W."/>
            <person name="Umezawa K."/>
            <person name="Ohm R.A."/>
            <person name="Grigoriev I.V."/>
            <person name="Nagy L.G."/>
            <person name="Gibbons J."/>
            <person name="Hibbett D."/>
        </authorList>
    </citation>
    <scope>NUCLEOTIDE SEQUENCE [LARGE SCALE GENOMIC DNA]</scope>
    <source>
        <strain evidence="2">ALCF2SS1-6</strain>
    </source>
</reference>
<dbReference type="Proteomes" id="UP000313359">
    <property type="component" value="Unassembled WGS sequence"/>
</dbReference>
<keyword evidence="3" id="KW-1185">Reference proteome</keyword>